<dbReference type="EMBL" id="BPLR01017923">
    <property type="protein sequence ID" value="GIY95515.1"/>
    <property type="molecule type" value="Genomic_DNA"/>
</dbReference>
<organism evidence="1 2">
    <name type="scientific">Caerostris extrusa</name>
    <name type="common">Bark spider</name>
    <name type="synonym">Caerostris bankana</name>
    <dbReference type="NCBI Taxonomy" id="172846"/>
    <lineage>
        <taxon>Eukaryota</taxon>
        <taxon>Metazoa</taxon>
        <taxon>Ecdysozoa</taxon>
        <taxon>Arthropoda</taxon>
        <taxon>Chelicerata</taxon>
        <taxon>Arachnida</taxon>
        <taxon>Araneae</taxon>
        <taxon>Araneomorphae</taxon>
        <taxon>Entelegynae</taxon>
        <taxon>Araneoidea</taxon>
        <taxon>Araneidae</taxon>
        <taxon>Caerostris</taxon>
    </lineage>
</organism>
<sequence length="110" mass="12099">VLLPLDRSKGGAQPYLGQGCGFMGTVIPRTGSARPRVLPRAEQVRTETRWLTIFWKTSRKLQLRLLRDNYCGHGAAKLILGGKPAIWDALGDIILHTQPVSGPPESMPQI</sequence>
<reference evidence="1 2" key="1">
    <citation type="submission" date="2021-06" db="EMBL/GenBank/DDBJ databases">
        <title>Caerostris extrusa draft genome.</title>
        <authorList>
            <person name="Kono N."/>
            <person name="Arakawa K."/>
        </authorList>
    </citation>
    <scope>NUCLEOTIDE SEQUENCE [LARGE SCALE GENOMIC DNA]</scope>
</reference>
<evidence type="ECO:0000313" key="2">
    <source>
        <dbReference type="Proteomes" id="UP001054945"/>
    </source>
</evidence>
<proteinExistence type="predicted"/>
<feature type="non-terminal residue" evidence="1">
    <location>
        <position position="1"/>
    </location>
</feature>
<name>A0AAV4XK96_CAEEX</name>
<protein>
    <submittedName>
        <fullName evidence="1">Uncharacterized protein</fullName>
    </submittedName>
</protein>
<keyword evidence="2" id="KW-1185">Reference proteome</keyword>
<dbReference type="AlphaFoldDB" id="A0AAV4XK96"/>
<comment type="caution">
    <text evidence="1">The sequence shown here is derived from an EMBL/GenBank/DDBJ whole genome shotgun (WGS) entry which is preliminary data.</text>
</comment>
<gene>
    <name evidence="1" type="ORF">CEXT_307861</name>
</gene>
<dbReference type="Proteomes" id="UP001054945">
    <property type="component" value="Unassembled WGS sequence"/>
</dbReference>
<evidence type="ECO:0000313" key="1">
    <source>
        <dbReference type="EMBL" id="GIY95515.1"/>
    </source>
</evidence>
<accession>A0AAV4XK96</accession>